<name>A0A1E7ZF31_9ALTE</name>
<keyword evidence="5 9" id="KW-0418">Kinase</keyword>
<evidence type="ECO:0000256" key="4">
    <source>
        <dbReference type="ARBA" id="ARBA00022741"/>
    </source>
</evidence>
<dbReference type="NCBIfam" id="TIGR01498">
    <property type="entry name" value="folK"/>
    <property type="match status" value="1"/>
</dbReference>
<dbReference type="Gene3D" id="3.30.70.560">
    <property type="entry name" value="7,8-Dihydro-6-hydroxymethylpterin-pyrophosphokinase HPPK"/>
    <property type="match status" value="1"/>
</dbReference>
<dbReference type="GO" id="GO:0005524">
    <property type="term" value="F:ATP binding"/>
    <property type="evidence" value="ECO:0007669"/>
    <property type="project" value="UniProtKB-KW"/>
</dbReference>
<gene>
    <name evidence="9" type="ORF">BFC18_04945</name>
</gene>
<dbReference type="RefSeq" id="WP_070123834.1">
    <property type="nucleotide sequence ID" value="NZ_MDHN01000008.1"/>
</dbReference>
<organism evidence="9 10">
    <name type="scientific">Alteromonas confluentis</name>
    <dbReference type="NCBI Taxonomy" id="1656094"/>
    <lineage>
        <taxon>Bacteria</taxon>
        <taxon>Pseudomonadati</taxon>
        <taxon>Pseudomonadota</taxon>
        <taxon>Gammaproteobacteria</taxon>
        <taxon>Alteromonadales</taxon>
        <taxon>Alteromonadaceae</taxon>
        <taxon>Alteromonas/Salinimonas group</taxon>
        <taxon>Alteromonas</taxon>
    </lineage>
</organism>
<comment type="caution">
    <text evidence="9">The sequence shown here is derived from an EMBL/GenBank/DDBJ whole genome shotgun (WGS) entry which is preliminary data.</text>
</comment>
<dbReference type="GO" id="GO:0003848">
    <property type="term" value="F:2-amino-4-hydroxy-6-hydroxymethyldihydropteridine diphosphokinase activity"/>
    <property type="evidence" value="ECO:0007669"/>
    <property type="project" value="UniProtKB-EC"/>
</dbReference>
<sequence length="167" mass="19015">MSHHITISLGTNIQRTHYARSGLVHLKAHFSDISLSRMFESEAVGFNGSPFYNCVIAAATDKPLEEVVATLKAIERENGRTHSEKKFCARTLDLDLLTYDNVVTTHPVRLPRAEILQNAFVLQPLAELLPDHVHPEAGKTYRQLWQEYDQTSQRLWPIDFTWSDSKG</sequence>
<accession>A0A1E7ZF31</accession>
<dbReference type="STRING" id="1656094.BFC18_04945"/>
<dbReference type="InterPro" id="IPR000550">
    <property type="entry name" value="Hppk"/>
</dbReference>
<evidence type="ECO:0000259" key="8">
    <source>
        <dbReference type="Pfam" id="PF01288"/>
    </source>
</evidence>
<proteinExistence type="predicted"/>
<evidence type="ECO:0000256" key="1">
    <source>
        <dbReference type="ARBA" id="ARBA00005051"/>
    </source>
</evidence>
<dbReference type="UniPathway" id="UPA00077">
    <property type="reaction ID" value="UER00155"/>
</dbReference>
<dbReference type="GO" id="GO:0016301">
    <property type="term" value="F:kinase activity"/>
    <property type="evidence" value="ECO:0007669"/>
    <property type="project" value="UniProtKB-KW"/>
</dbReference>
<dbReference type="InterPro" id="IPR035907">
    <property type="entry name" value="Hppk_sf"/>
</dbReference>
<dbReference type="PANTHER" id="PTHR43071">
    <property type="entry name" value="2-AMINO-4-HYDROXY-6-HYDROXYMETHYLDIHYDROPTERIDINE PYROPHOSPHOKINASE"/>
    <property type="match status" value="1"/>
</dbReference>
<keyword evidence="7" id="KW-0289">Folate biosynthesis</keyword>
<protein>
    <recommendedName>
        <fullName evidence="2">2-amino-4-hydroxy-6-hydroxymethyldihydropteridine diphosphokinase</fullName>
        <ecNumber evidence="2">2.7.6.3</ecNumber>
    </recommendedName>
</protein>
<evidence type="ECO:0000256" key="6">
    <source>
        <dbReference type="ARBA" id="ARBA00022840"/>
    </source>
</evidence>
<keyword evidence="3" id="KW-0808">Transferase</keyword>
<evidence type="ECO:0000256" key="3">
    <source>
        <dbReference type="ARBA" id="ARBA00022679"/>
    </source>
</evidence>
<evidence type="ECO:0000256" key="5">
    <source>
        <dbReference type="ARBA" id="ARBA00022777"/>
    </source>
</evidence>
<dbReference type="OrthoDB" id="9790168at2"/>
<dbReference type="GO" id="GO:0046654">
    <property type="term" value="P:tetrahydrofolate biosynthetic process"/>
    <property type="evidence" value="ECO:0007669"/>
    <property type="project" value="UniProtKB-UniPathway"/>
</dbReference>
<dbReference type="SUPFAM" id="SSF55083">
    <property type="entry name" value="6-hydroxymethyl-7,8-dihydropterin pyrophosphokinase, HPPK"/>
    <property type="match status" value="1"/>
</dbReference>
<feature type="domain" description="7,8-dihydro-6-hydroxymethylpterin-pyrophosphokinase" evidence="8">
    <location>
        <begin position="7"/>
        <end position="130"/>
    </location>
</feature>
<dbReference type="EMBL" id="MDHN01000008">
    <property type="protein sequence ID" value="OFC72052.1"/>
    <property type="molecule type" value="Genomic_DNA"/>
</dbReference>
<dbReference type="PANTHER" id="PTHR43071:SF2">
    <property type="entry name" value="2-AMINO-4-HYDROXY-6-HYDROXYMETHYLDIHYDROPTERIDINE PYROPHOSPHOKINASE"/>
    <property type="match status" value="1"/>
</dbReference>
<keyword evidence="4" id="KW-0547">Nucleotide-binding</keyword>
<dbReference type="GO" id="GO:0046656">
    <property type="term" value="P:folic acid biosynthetic process"/>
    <property type="evidence" value="ECO:0007669"/>
    <property type="project" value="UniProtKB-KW"/>
</dbReference>
<evidence type="ECO:0000256" key="2">
    <source>
        <dbReference type="ARBA" id="ARBA00013253"/>
    </source>
</evidence>
<dbReference type="EC" id="2.7.6.3" evidence="2"/>
<dbReference type="CDD" id="cd00483">
    <property type="entry name" value="HPPK"/>
    <property type="match status" value="1"/>
</dbReference>
<dbReference type="AlphaFoldDB" id="A0A1E7ZF31"/>
<evidence type="ECO:0000313" key="9">
    <source>
        <dbReference type="EMBL" id="OFC72052.1"/>
    </source>
</evidence>
<dbReference type="Proteomes" id="UP000175691">
    <property type="component" value="Unassembled WGS sequence"/>
</dbReference>
<comment type="pathway">
    <text evidence="1">Cofactor biosynthesis; tetrahydrofolate biosynthesis; 2-amino-4-hydroxy-6-hydroxymethyl-7,8-dihydropteridine diphosphate from 7,8-dihydroneopterin triphosphate: step 4/4.</text>
</comment>
<reference evidence="9 10" key="1">
    <citation type="submission" date="2016-08" db="EMBL/GenBank/DDBJ databases">
        <authorList>
            <person name="Seilhamer J.J."/>
        </authorList>
    </citation>
    <scope>NUCLEOTIDE SEQUENCE [LARGE SCALE GENOMIC DNA]</scope>
    <source>
        <strain evidence="9 10">KCTC 42603</strain>
    </source>
</reference>
<keyword evidence="10" id="KW-1185">Reference proteome</keyword>
<keyword evidence="6" id="KW-0067">ATP-binding</keyword>
<evidence type="ECO:0000313" key="10">
    <source>
        <dbReference type="Proteomes" id="UP000175691"/>
    </source>
</evidence>
<dbReference type="Pfam" id="PF01288">
    <property type="entry name" value="HPPK"/>
    <property type="match status" value="1"/>
</dbReference>
<evidence type="ECO:0000256" key="7">
    <source>
        <dbReference type="ARBA" id="ARBA00022909"/>
    </source>
</evidence>